<comment type="caution">
    <text evidence="6">The sequence shown here is derived from an EMBL/GenBank/DDBJ whole genome shotgun (WGS) entry which is preliminary data.</text>
</comment>
<dbReference type="AlphaFoldDB" id="A0A7X5LJQ7"/>
<keyword evidence="1" id="KW-0059">Arsenical resistance</keyword>
<dbReference type="NCBIfam" id="NF007528">
    <property type="entry name" value="PRK10141.1"/>
    <property type="match status" value="1"/>
</dbReference>
<evidence type="ECO:0000256" key="4">
    <source>
        <dbReference type="ARBA" id="ARBA00023163"/>
    </source>
</evidence>
<keyword evidence="7" id="KW-1185">Reference proteome</keyword>
<dbReference type="Proteomes" id="UP000470213">
    <property type="component" value="Unassembled WGS sequence"/>
</dbReference>
<keyword evidence="2" id="KW-0805">Transcription regulation</keyword>
<organism evidence="6 7">
    <name type="scientific">Alteromonas profundi</name>
    <dbReference type="NCBI Taxonomy" id="2696062"/>
    <lineage>
        <taxon>Bacteria</taxon>
        <taxon>Pseudomonadati</taxon>
        <taxon>Pseudomonadota</taxon>
        <taxon>Gammaproteobacteria</taxon>
        <taxon>Alteromonadales</taxon>
        <taxon>Alteromonadaceae</taxon>
        <taxon>Alteromonas/Salinimonas group</taxon>
        <taxon>Alteromonas</taxon>
    </lineage>
</organism>
<dbReference type="PANTHER" id="PTHR33154">
    <property type="entry name" value="TRANSCRIPTIONAL REGULATOR, ARSR FAMILY"/>
    <property type="match status" value="1"/>
</dbReference>
<dbReference type="PANTHER" id="PTHR33154:SF18">
    <property type="entry name" value="ARSENICAL RESISTANCE OPERON REPRESSOR"/>
    <property type="match status" value="1"/>
</dbReference>
<dbReference type="CDD" id="cd00090">
    <property type="entry name" value="HTH_ARSR"/>
    <property type="match status" value="1"/>
</dbReference>
<dbReference type="PRINTS" id="PR00778">
    <property type="entry name" value="HTHARSR"/>
</dbReference>
<evidence type="ECO:0000256" key="1">
    <source>
        <dbReference type="ARBA" id="ARBA00022849"/>
    </source>
</evidence>
<protein>
    <submittedName>
        <fullName evidence="6">Metalloregulator ArsR/SmtB family transcription factor</fullName>
    </submittedName>
</protein>
<dbReference type="SMART" id="SM00418">
    <property type="entry name" value="HTH_ARSR"/>
    <property type="match status" value="1"/>
</dbReference>
<dbReference type="EMBL" id="JAAAWN010000003">
    <property type="protein sequence ID" value="NDV90244.1"/>
    <property type="molecule type" value="Genomic_DNA"/>
</dbReference>
<dbReference type="InterPro" id="IPR036388">
    <property type="entry name" value="WH-like_DNA-bd_sf"/>
</dbReference>
<dbReference type="FunFam" id="1.10.10.10:FF:000279">
    <property type="entry name" value="Transcriptional regulator, ArsR family"/>
    <property type="match status" value="1"/>
</dbReference>
<dbReference type="NCBIfam" id="NF033788">
    <property type="entry name" value="HTH_metalloreg"/>
    <property type="match status" value="1"/>
</dbReference>
<dbReference type="InterPro" id="IPR036390">
    <property type="entry name" value="WH_DNA-bd_sf"/>
</dbReference>
<name>A0A7X5LJQ7_9ALTE</name>
<gene>
    <name evidence="6" type="ORF">GTH32_03425</name>
</gene>
<keyword evidence="3" id="KW-0238">DNA-binding</keyword>
<accession>A0A7X5LJQ7</accession>
<evidence type="ECO:0000313" key="7">
    <source>
        <dbReference type="Proteomes" id="UP000470213"/>
    </source>
</evidence>
<dbReference type="Pfam" id="PF01022">
    <property type="entry name" value="HTH_5"/>
    <property type="match status" value="1"/>
</dbReference>
<dbReference type="InterPro" id="IPR018334">
    <property type="entry name" value="ArsR_HTH"/>
</dbReference>
<dbReference type="RefSeq" id="WP_163083839.1">
    <property type="nucleotide sequence ID" value="NZ_JAAAWN010000003.1"/>
</dbReference>
<dbReference type="InterPro" id="IPR001845">
    <property type="entry name" value="HTH_ArsR_DNA-bd_dom"/>
</dbReference>
<dbReference type="GO" id="GO:0003677">
    <property type="term" value="F:DNA binding"/>
    <property type="evidence" value="ECO:0007669"/>
    <property type="project" value="UniProtKB-KW"/>
</dbReference>
<dbReference type="GO" id="GO:0003700">
    <property type="term" value="F:DNA-binding transcription factor activity"/>
    <property type="evidence" value="ECO:0007669"/>
    <property type="project" value="InterPro"/>
</dbReference>
<evidence type="ECO:0000256" key="3">
    <source>
        <dbReference type="ARBA" id="ARBA00023125"/>
    </source>
</evidence>
<keyword evidence="4" id="KW-0804">Transcription</keyword>
<proteinExistence type="predicted"/>
<dbReference type="Gene3D" id="1.10.10.10">
    <property type="entry name" value="Winged helix-like DNA-binding domain superfamily/Winged helix DNA-binding domain"/>
    <property type="match status" value="1"/>
</dbReference>
<dbReference type="InterPro" id="IPR051081">
    <property type="entry name" value="HTH_MetalResp_TranReg"/>
</dbReference>
<dbReference type="GO" id="GO:0046685">
    <property type="term" value="P:response to arsenic-containing substance"/>
    <property type="evidence" value="ECO:0007669"/>
    <property type="project" value="UniProtKB-KW"/>
</dbReference>
<evidence type="ECO:0000259" key="5">
    <source>
        <dbReference type="PROSITE" id="PS50987"/>
    </source>
</evidence>
<evidence type="ECO:0000313" key="6">
    <source>
        <dbReference type="EMBL" id="NDV90244.1"/>
    </source>
</evidence>
<feature type="domain" description="HTH arsR-type" evidence="5">
    <location>
        <begin position="4"/>
        <end position="98"/>
    </location>
</feature>
<dbReference type="PROSITE" id="PS50987">
    <property type="entry name" value="HTH_ARSR_2"/>
    <property type="match status" value="1"/>
</dbReference>
<sequence>MTTQTSCAVLSPLALFKCLAEDTRLKTLLLLSKGDALCVCDLTTALELSQPKISRHLADLRKCGLVEDERKGKWVYYRLNPELPVWVHEIIHSTAQNNPDYLSNAEANLTLQPSC</sequence>
<dbReference type="PROSITE" id="PS00846">
    <property type="entry name" value="HTH_ARSR_1"/>
    <property type="match status" value="1"/>
</dbReference>
<dbReference type="InterPro" id="IPR011991">
    <property type="entry name" value="ArsR-like_HTH"/>
</dbReference>
<dbReference type="SUPFAM" id="SSF46785">
    <property type="entry name" value="Winged helix' DNA-binding domain"/>
    <property type="match status" value="1"/>
</dbReference>
<evidence type="ECO:0000256" key="2">
    <source>
        <dbReference type="ARBA" id="ARBA00023015"/>
    </source>
</evidence>
<reference evidence="6 7" key="1">
    <citation type="submission" date="2020-01" db="EMBL/GenBank/DDBJ databases">
        <authorList>
            <person name="Chen J."/>
            <person name="Zhu S."/>
            <person name="Yang J."/>
        </authorList>
    </citation>
    <scope>NUCLEOTIDE SEQUENCE [LARGE SCALE GENOMIC DNA]</scope>
    <source>
        <strain evidence="6 7">345S023</strain>
    </source>
</reference>